<sequence>MLHQSTGYIGRYSGIQAPVPGSDQVDIPVRDFNIHYLFLIILLS</sequence>
<gene>
    <name evidence="1" type="ORF">XDD1_0495</name>
</gene>
<organism evidence="1 2">
    <name type="scientific">Xenorhabdus doucetiae</name>
    <dbReference type="NCBI Taxonomy" id="351671"/>
    <lineage>
        <taxon>Bacteria</taxon>
        <taxon>Pseudomonadati</taxon>
        <taxon>Pseudomonadota</taxon>
        <taxon>Gammaproteobacteria</taxon>
        <taxon>Enterobacterales</taxon>
        <taxon>Morganellaceae</taxon>
        <taxon>Xenorhabdus</taxon>
    </lineage>
</organism>
<dbReference type="STRING" id="351671.XDD1_0495"/>
<reference evidence="1 2" key="1">
    <citation type="submission" date="2013-07" db="EMBL/GenBank/DDBJ databases">
        <authorList>
            <person name="Genoscope - CEA"/>
        </authorList>
    </citation>
    <scope>NUCLEOTIDE SEQUENCE [LARGE SCALE GENOMIC DNA]</scope>
    <source>
        <strain evidence="2">FRM16 / DSM 17909</strain>
    </source>
</reference>
<proteinExistence type="predicted"/>
<accession>A0A068QMV1</accession>
<name>A0A068QMV1_9GAMM</name>
<dbReference type="KEGG" id="xdo:XDD1_0495"/>
<dbReference type="AlphaFoldDB" id="A0A068QMV1"/>
<evidence type="ECO:0000313" key="1">
    <source>
        <dbReference type="EMBL" id="CDG16198.1"/>
    </source>
</evidence>
<protein>
    <submittedName>
        <fullName evidence="1">Uncharacterized protein</fullName>
    </submittedName>
</protein>
<dbReference type="Proteomes" id="UP000032721">
    <property type="component" value="Chromosome"/>
</dbReference>
<dbReference type="EMBL" id="FO704550">
    <property type="protein sequence ID" value="CDG16198.1"/>
    <property type="molecule type" value="Genomic_DNA"/>
</dbReference>
<dbReference type="HOGENOM" id="CLU_3224045_0_0_6"/>
<evidence type="ECO:0000313" key="2">
    <source>
        <dbReference type="Proteomes" id="UP000032721"/>
    </source>
</evidence>